<protein>
    <submittedName>
        <fullName evidence="1">Uncharacterized protein</fullName>
    </submittedName>
</protein>
<dbReference type="EMBL" id="JAINUG010000482">
    <property type="protein sequence ID" value="KAJ8367370.1"/>
    <property type="molecule type" value="Genomic_DNA"/>
</dbReference>
<sequence length="111" mass="12638">MVVPEVAKMEEEWYEIKTVSQGHQGGWTTWKGIVSRPMSWSDLWKIPQARLSFLIRATYDTLSCPRNLHQWFGNEECCPLCILPTQASDTSCQDARPCCPKGTIDGDMTRS</sequence>
<dbReference type="Proteomes" id="UP001221898">
    <property type="component" value="Unassembled WGS sequence"/>
</dbReference>
<keyword evidence="2" id="KW-1185">Reference proteome</keyword>
<proteinExistence type="predicted"/>
<gene>
    <name evidence="1" type="ORF">AAFF_G00320390</name>
</gene>
<name>A0AAD7VZN5_9TELE</name>
<dbReference type="AlphaFoldDB" id="A0AAD7VZN5"/>
<reference evidence="1" key="1">
    <citation type="journal article" date="2023" name="Science">
        <title>Genome structures resolve the early diversification of teleost fishes.</title>
        <authorList>
            <person name="Parey E."/>
            <person name="Louis A."/>
            <person name="Montfort J."/>
            <person name="Bouchez O."/>
            <person name="Roques C."/>
            <person name="Iampietro C."/>
            <person name="Lluch J."/>
            <person name="Castinel A."/>
            <person name="Donnadieu C."/>
            <person name="Desvignes T."/>
            <person name="Floi Bucao C."/>
            <person name="Jouanno E."/>
            <person name="Wen M."/>
            <person name="Mejri S."/>
            <person name="Dirks R."/>
            <person name="Jansen H."/>
            <person name="Henkel C."/>
            <person name="Chen W.J."/>
            <person name="Zahm M."/>
            <person name="Cabau C."/>
            <person name="Klopp C."/>
            <person name="Thompson A.W."/>
            <person name="Robinson-Rechavi M."/>
            <person name="Braasch I."/>
            <person name="Lecointre G."/>
            <person name="Bobe J."/>
            <person name="Postlethwait J.H."/>
            <person name="Berthelot C."/>
            <person name="Roest Crollius H."/>
            <person name="Guiguen Y."/>
        </authorList>
    </citation>
    <scope>NUCLEOTIDE SEQUENCE</scope>
    <source>
        <strain evidence="1">NC1722</strain>
    </source>
</reference>
<evidence type="ECO:0000313" key="2">
    <source>
        <dbReference type="Proteomes" id="UP001221898"/>
    </source>
</evidence>
<organism evidence="1 2">
    <name type="scientific">Aldrovandia affinis</name>
    <dbReference type="NCBI Taxonomy" id="143900"/>
    <lineage>
        <taxon>Eukaryota</taxon>
        <taxon>Metazoa</taxon>
        <taxon>Chordata</taxon>
        <taxon>Craniata</taxon>
        <taxon>Vertebrata</taxon>
        <taxon>Euteleostomi</taxon>
        <taxon>Actinopterygii</taxon>
        <taxon>Neopterygii</taxon>
        <taxon>Teleostei</taxon>
        <taxon>Notacanthiformes</taxon>
        <taxon>Halosauridae</taxon>
        <taxon>Aldrovandia</taxon>
    </lineage>
</organism>
<evidence type="ECO:0000313" key="1">
    <source>
        <dbReference type="EMBL" id="KAJ8367370.1"/>
    </source>
</evidence>
<accession>A0AAD7VZN5</accession>
<comment type="caution">
    <text evidence="1">The sequence shown here is derived from an EMBL/GenBank/DDBJ whole genome shotgun (WGS) entry which is preliminary data.</text>
</comment>